<dbReference type="Pfam" id="PF07660">
    <property type="entry name" value="STN"/>
    <property type="match status" value="1"/>
</dbReference>
<organism evidence="7 8">
    <name type="scientific">Geovibrio thiophilus</name>
    <dbReference type="NCBI Taxonomy" id="139438"/>
    <lineage>
        <taxon>Bacteria</taxon>
        <taxon>Pseudomonadati</taxon>
        <taxon>Deferribacterota</taxon>
        <taxon>Deferribacteres</taxon>
        <taxon>Deferribacterales</taxon>
        <taxon>Geovibrionaceae</taxon>
        <taxon>Geovibrio</taxon>
    </lineage>
</organism>
<evidence type="ECO:0000256" key="2">
    <source>
        <dbReference type="ARBA" id="ARBA00023136"/>
    </source>
</evidence>
<dbReference type="InterPro" id="IPR011662">
    <property type="entry name" value="Secretin/TonB_short_N"/>
</dbReference>
<dbReference type="PRINTS" id="PR00811">
    <property type="entry name" value="BCTERIALGSPD"/>
</dbReference>
<dbReference type="Proteomes" id="UP000287502">
    <property type="component" value="Chromosome"/>
</dbReference>
<dbReference type="InterPro" id="IPR004845">
    <property type="entry name" value="T2SS_GspD_CS"/>
</dbReference>
<accession>A0A410JUI1</accession>
<keyword evidence="8" id="KW-1185">Reference proteome</keyword>
<dbReference type="PANTHER" id="PTHR30604">
    <property type="entry name" value="PROTEIN TRANSPORT PROTEIN HOFQ"/>
    <property type="match status" value="1"/>
</dbReference>
<dbReference type="GO" id="GO:0009306">
    <property type="term" value="P:protein secretion"/>
    <property type="evidence" value="ECO:0007669"/>
    <property type="project" value="InterPro"/>
</dbReference>
<dbReference type="PROSITE" id="PS00875">
    <property type="entry name" value="T2SP_D"/>
    <property type="match status" value="1"/>
</dbReference>
<dbReference type="KEGG" id="gtl:EP073_00030"/>
<dbReference type="InterPro" id="IPR051808">
    <property type="entry name" value="Type_IV_pilus_biogenesis"/>
</dbReference>
<feature type="region of interest" description="Disordered" evidence="5">
    <location>
        <begin position="28"/>
        <end position="58"/>
    </location>
</feature>
<dbReference type="AlphaFoldDB" id="A0A410JUI1"/>
<reference evidence="7 8" key="1">
    <citation type="submission" date="2019-01" db="EMBL/GenBank/DDBJ databases">
        <title>Geovibrio thiophilus DSM 11263, complete genome.</title>
        <authorList>
            <person name="Spring S."/>
            <person name="Bunk B."/>
            <person name="Sproer C."/>
        </authorList>
    </citation>
    <scope>NUCLEOTIDE SEQUENCE [LARGE SCALE GENOMIC DNA]</scope>
    <source>
        <strain evidence="7 8">DSM 11263</strain>
    </source>
</reference>
<dbReference type="PANTHER" id="PTHR30604:SF1">
    <property type="entry name" value="DNA UTILIZATION PROTEIN HOFQ"/>
    <property type="match status" value="1"/>
</dbReference>
<dbReference type="OrthoDB" id="9779724at2"/>
<evidence type="ECO:0000256" key="3">
    <source>
        <dbReference type="ARBA" id="ARBA00023237"/>
    </source>
</evidence>
<dbReference type="InterPro" id="IPR001775">
    <property type="entry name" value="GspD/PilQ"/>
</dbReference>
<dbReference type="Pfam" id="PF00263">
    <property type="entry name" value="Secretin"/>
    <property type="match status" value="1"/>
</dbReference>
<sequence>MGGQMDCRKLLTVVLTMLFLFACSAKRPEPQTAAPEPAKTEQKEPNLPPPPPPVFGAELKKPDPLEGRYITVSAVEAPLSSILYMAASESGMNLVISPEIDINRPVTLNLNRLPAREALNIITETAGIYYETEGNILRVRPLMTKTYKIPYVHTVTGYSSRLGGDIIGGAAESAGTMAGSYNLEFTNPGERNDLYRQVAEGVRSIIFTGRNTDNGGDTKTAEFSPAGEGFSLNMFTGILTVQAGRGKIQLIDRYMDSILKETSKQVLIEAKMVEITLNDINSYGINWDNFFFNDQLRYRQNFATSSAAALENIGLTPVAAISYASGGANGLLNLLSQQGKIETLGNPRIRVVNGQSAIISSGSLIPYWEKNVEDGEDLRRVVSYNRITILDGIMLGVTPYIHDDGTITLNIIPVSTMAEKDKVQLGEEGEIVASFPVLNLKEAGTVLNVRNGETVVLGGMIDNYEENTEQKVPFLGDMPLVGNLFKSVHKRKVKKELVIFIKTSVIRI</sequence>
<evidence type="ECO:0000256" key="5">
    <source>
        <dbReference type="SAM" id="MobiDB-lite"/>
    </source>
</evidence>
<proteinExistence type="inferred from homology"/>
<keyword evidence="3" id="KW-0998">Cell outer membrane</keyword>
<evidence type="ECO:0000256" key="1">
    <source>
        <dbReference type="ARBA" id="ARBA00022448"/>
    </source>
</evidence>
<evidence type="ECO:0000313" key="8">
    <source>
        <dbReference type="Proteomes" id="UP000287502"/>
    </source>
</evidence>
<dbReference type="SMART" id="SM00965">
    <property type="entry name" value="STN"/>
    <property type="match status" value="1"/>
</dbReference>
<gene>
    <name evidence="7" type="ORF">EP073_00030</name>
</gene>
<dbReference type="EMBL" id="CP035108">
    <property type="protein sequence ID" value="QAR31846.1"/>
    <property type="molecule type" value="Genomic_DNA"/>
</dbReference>
<dbReference type="GO" id="GO:0019867">
    <property type="term" value="C:outer membrane"/>
    <property type="evidence" value="ECO:0007669"/>
    <property type="project" value="InterPro"/>
</dbReference>
<evidence type="ECO:0000256" key="4">
    <source>
        <dbReference type="RuleBase" id="RU004003"/>
    </source>
</evidence>
<name>A0A410JUI1_9BACT</name>
<keyword evidence="2" id="KW-0472">Membrane</keyword>
<dbReference type="InterPro" id="IPR004846">
    <property type="entry name" value="T2SS/T3SS_dom"/>
</dbReference>
<dbReference type="Gene3D" id="3.30.1370.130">
    <property type="match status" value="1"/>
</dbReference>
<protein>
    <recommendedName>
        <fullName evidence="6">Secretin/TonB short N-terminal domain-containing protein</fullName>
    </recommendedName>
</protein>
<keyword evidence="1" id="KW-0813">Transport</keyword>
<feature type="domain" description="Secretin/TonB short N-terminal" evidence="6">
    <location>
        <begin position="92"/>
        <end position="142"/>
    </location>
</feature>
<comment type="similarity">
    <text evidence="4">Belongs to the bacterial secretin family.</text>
</comment>
<evidence type="ECO:0000313" key="7">
    <source>
        <dbReference type="EMBL" id="QAR31846.1"/>
    </source>
</evidence>
<evidence type="ECO:0000259" key="6">
    <source>
        <dbReference type="SMART" id="SM00965"/>
    </source>
</evidence>